<accession>A0A3M2XD27</accession>
<gene>
    <name evidence="1" type="ORF">APX70_02306</name>
</gene>
<evidence type="ECO:0000313" key="1">
    <source>
        <dbReference type="EMBL" id="RML61546.1"/>
    </source>
</evidence>
<protein>
    <submittedName>
        <fullName evidence="1">Uncharacterized protein</fullName>
    </submittedName>
</protein>
<name>A0A3M2XD27_PSEYM</name>
<dbReference type="AlphaFoldDB" id="A0A3M2XD27"/>
<dbReference type="Proteomes" id="UP000282378">
    <property type="component" value="Unassembled WGS sequence"/>
</dbReference>
<sequence>MQVKVITEVSVIFQRGNQLGYGLLVQVRKGDAFGVDSA</sequence>
<evidence type="ECO:0000313" key="2">
    <source>
        <dbReference type="Proteomes" id="UP000282378"/>
    </source>
</evidence>
<comment type="caution">
    <text evidence="1">The sequence shown here is derived from an EMBL/GenBank/DDBJ whole genome shotgun (WGS) entry which is preliminary data.</text>
</comment>
<dbReference type="EMBL" id="RBNL01002958">
    <property type="protein sequence ID" value="RML61546.1"/>
    <property type="molecule type" value="Genomic_DNA"/>
</dbReference>
<proteinExistence type="predicted"/>
<organism evidence="1 2">
    <name type="scientific">Pseudomonas syringae pv. maculicola</name>
    <dbReference type="NCBI Taxonomy" id="59511"/>
    <lineage>
        <taxon>Bacteria</taxon>
        <taxon>Pseudomonadati</taxon>
        <taxon>Pseudomonadota</taxon>
        <taxon>Gammaproteobacteria</taxon>
        <taxon>Pseudomonadales</taxon>
        <taxon>Pseudomonadaceae</taxon>
        <taxon>Pseudomonas</taxon>
    </lineage>
</organism>
<reference evidence="1 2" key="1">
    <citation type="submission" date="2018-08" db="EMBL/GenBank/DDBJ databases">
        <title>Recombination of ecologically and evolutionarily significant loci maintains genetic cohesion in the Pseudomonas syringae species complex.</title>
        <authorList>
            <person name="Dillon M."/>
            <person name="Thakur S."/>
            <person name="Almeida R.N.D."/>
            <person name="Weir B.S."/>
            <person name="Guttman D.S."/>
        </authorList>
    </citation>
    <scope>NUCLEOTIDE SEQUENCE [LARGE SCALE GENOMIC DNA]</scope>
    <source>
        <strain evidence="1 2">88_10</strain>
    </source>
</reference>